<sequence length="67" mass="7194">MLTNIISVRRAPDRCSRSLTLRGPQPKPQPGPPGFEPNALIKGDQAARSSPGAPCYADRPRRGRSGL</sequence>
<evidence type="ECO:0000313" key="2">
    <source>
        <dbReference type="EMBL" id="BCB82523.1"/>
    </source>
</evidence>
<gene>
    <name evidence="2" type="ORF">Pflav_089330</name>
</gene>
<evidence type="ECO:0000256" key="1">
    <source>
        <dbReference type="SAM" id="MobiDB-lite"/>
    </source>
</evidence>
<protein>
    <submittedName>
        <fullName evidence="2">Uncharacterized protein</fullName>
    </submittedName>
</protein>
<name>A0A6F8Y926_9ACTN</name>
<dbReference type="EMBL" id="AP022870">
    <property type="protein sequence ID" value="BCB82523.1"/>
    <property type="molecule type" value="Genomic_DNA"/>
</dbReference>
<feature type="region of interest" description="Disordered" evidence="1">
    <location>
        <begin position="1"/>
        <end position="67"/>
    </location>
</feature>
<dbReference type="Proteomes" id="UP000502508">
    <property type="component" value="Chromosome"/>
</dbReference>
<dbReference type="KEGG" id="pfla:Pflav_089330"/>
<proteinExistence type="predicted"/>
<feature type="compositionally biased region" description="Pro residues" evidence="1">
    <location>
        <begin position="25"/>
        <end position="35"/>
    </location>
</feature>
<reference evidence="2 3" key="2">
    <citation type="submission" date="2020-03" db="EMBL/GenBank/DDBJ databases">
        <authorList>
            <person name="Ichikawa N."/>
            <person name="Kimura A."/>
            <person name="Kitahashi Y."/>
            <person name="Uohara A."/>
        </authorList>
    </citation>
    <scope>NUCLEOTIDE SEQUENCE [LARGE SCALE GENOMIC DNA]</scope>
    <source>
        <strain evidence="2 3">NBRC 107702</strain>
    </source>
</reference>
<accession>A0A6F8Y926</accession>
<keyword evidence="3" id="KW-1185">Reference proteome</keyword>
<organism evidence="2 3">
    <name type="scientific">Phytohabitans flavus</name>
    <dbReference type="NCBI Taxonomy" id="1076124"/>
    <lineage>
        <taxon>Bacteria</taxon>
        <taxon>Bacillati</taxon>
        <taxon>Actinomycetota</taxon>
        <taxon>Actinomycetes</taxon>
        <taxon>Micromonosporales</taxon>
        <taxon>Micromonosporaceae</taxon>
    </lineage>
</organism>
<evidence type="ECO:0000313" key="3">
    <source>
        <dbReference type="Proteomes" id="UP000502508"/>
    </source>
</evidence>
<dbReference type="AlphaFoldDB" id="A0A6F8Y926"/>
<reference evidence="2 3" key="1">
    <citation type="submission" date="2020-03" db="EMBL/GenBank/DDBJ databases">
        <title>Whole genome shotgun sequence of Phytohabitans flavus NBRC 107702.</title>
        <authorList>
            <person name="Komaki H."/>
            <person name="Tamura T."/>
        </authorList>
    </citation>
    <scope>NUCLEOTIDE SEQUENCE [LARGE SCALE GENOMIC DNA]</scope>
    <source>
        <strain evidence="2 3">NBRC 107702</strain>
    </source>
</reference>